<accession>I1HNC1</accession>
<reference evidence="9" key="3">
    <citation type="submission" date="2018-08" db="UniProtKB">
        <authorList>
            <consortium name="EnsemblPlants"/>
        </authorList>
    </citation>
    <scope>IDENTIFICATION</scope>
    <source>
        <strain evidence="9">cv. Bd21</strain>
    </source>
</reference>
<dbReference type="eggNOG" id="ENOG502QPKZ">
    <property type="taxonomic scope" value="Eukaryota"/>
</dbReference>
<comment type="similarity">
    <text evidence="1 4">Belongs to the thiolase-like superfamily. Chalcone/stilbene synthases family.</text>
</comment>
<keyword evidence="5" id="KW-1133">Transmembrane helix</keyword>
<evidence type="ECO:0000256" key="2">
    <source>
        <dbReference type="ARBA" id="ARBA00022679"/>
    </source>
</evidence>
<reference evidence="8" key="2">
    <citation type="submission" date="2017-06" db="EMBL/GenBank/DDBJ databases">
        <title>WGS assembly of Brachypodium distachyon.</title>
        <authorList>
            <consortium name="The International Brachypodium Initiative"/>
            <person name="Lucas S."/>
            <person name="Harmon-Smith M."/>
            <person name="Lail K."/>
            <person name="Tice H."/>
            <person name="Grimwood J."/>
            <person name="Bruce D."/>
            <person name="Barry K."/>
            <person name="Shu S."/>
            <person name="Lindquist E."/>
            <person name="Wang M."/>
            <person name="Pitluck S."/>
            <person name="Vogel J.P."/>
            <person name="Garvin D.F."/>
            <person name="Mockler T.C."/>
            <person name="Schmutz J."/>
            <person name="Rokhsar D."/>
            <person name="Bevan M.W."/>
        </authorList>
    </citation>
    <scope>NUCLEOTIDE SEQUENCE</scope>
    <source>
        <strain evidence="8">Bd21</strain>
    </source>
</reference>
<dbReference type="EMBL" id="CM000881">
    <property type="protein sequence ID" value="KQK08195.1"/>
    <property type="molecule type" value="Genomic_DNA"/>
</dbReference>
<reference evidence="8 9" key="1">
    <citation type="journal article" date="2010" name="Nature">
        <title>Genome sequencing and analysis of the model grass Brachypodium distachyon.</title>
        <authorList>
            <consortium name="International Brachypodium Initiative"/>
        </authorList>
    </citation>
    <scope>NUCLEOTIDE SEQUENCE [LARGE SCALE GENOMIC DNA]</scope>
    <source>
        <strain evidence="8 9">Bd21</strain>
    </source>
</reference>
<proteinExistence type="inferred from homology"/>
<dbReference type="GeneID" id="100837673"/>
<dbReference type="GO" id="GO:0016020">
    <property type="term" value="C:membrane"/>
    <property type="evidence" value="ECO:0007669"/>
    <property type="project" value="InterPro"/>
</dbReference>
<gene>
    <name evidence="9" type="primary">LOC100837673</name>
    <name evidence="8" type="ORF">BRADI_2g40410v3</name>
</gene>
<evidence type="ECO:0000256" key="1">
    <source>
        <dbReference type="ARBA" id="ARBA00005531"/>
    </source>
</evidence>
<dbReference type="InterPro" id="IPR013747">
    <property type="entry name" value="ACP_syn_III_C"/>
</dbReference>
<dbReference type="STRING" id="15368.I1HNC1"/>
<dbReference type="GO" id="GO:0006633">
    <property type="term" value="P:fatty acid biosynthetic process"/>
    <property type="evidence" value="ECO:0007669"/>
    <property type="project" value="UniProtKB-UniPathway"/>
</dbReference>
<evidence type="ECO:0000256" key="4">
    <source>
        <dbReference type="PIRNR" id="PIRNR036417"/>
    </source>
</evidence>
<keyword evidence="5" id="KW-0812">Transmembrane</keyword>
<dbReference type="EnsemblPlants" id="KQK08195">
    <property type="protein sequence ID" value="KQK08195"/>
    <property type="gene ID" value="BRADI_2g40410v3"/>
</dbReference>
<feature type="transmembrane region" description="Helical" evidence="5">
    <location>
        <begin position="41"/>
        <end position="60"/>
    </location>
</feature>
<evidence type="ECO:0000259" key="7">
    <source>
        <dbReference type="Pfam" id="PF08541"/>
    </source>
</evidence>
<dbReference type="OrthoDB" id="329835at2759"/>
<dbReference type="FunCoup" id="I1HNC1">
    <property type="interactions" value="125"/>
</dbReference>
<keyword evidence="10" id="KW-1185">Reference proteome</keyword>
<dbReference type="KEGG" id="bdi:100837673"/>
<dbReference type="GO" id="GO:0016747">
    <property type="term" value="F:acyltransferase activity, transferring groups other than amino-acyl groups"/>
    <property type="evidence" value="ECO:0007669"/>
    <property type="project" value="InterPro"/>
</dbReference>
<feature type="domain" description="Beta-ketoacyl-[acyl-carrier-protein] synthase III C-terminal" evidence="7">
    <location>
        <begin position="371"/>
        <end position="451"/>
    </location>
</feature>
<feature type="transmembrane region" description="Helical" evidence="5">
    <location>
        <begin position="12"/>
        <end position="35"/>
    </location>
</feature>
<dbReference type="UniPathway" id="UPA00094"/>
<dbReference type="HOGENOM" id="CLU_013238_2_1_1"/>
<sequence length="483" mass="53398">MGSSPHVNFLKMVNRLVVNNFFAVVAVTGAAAMLIRRDIVGQMPPVHALMVLLLMMILAAKMRRRREVYLVEYGCFGPKSCYRTPFATCLEHAHLMPYLVDEESVAFAMRLLERSGLGEETCVPDAYHYMPPDRSLRASREEAELVIFSAVDDVFAKTTTVIKPCDIDVLIVNCSIFTPTPVFADMVVNRYKLRDDVKSVNLSGMGCSAGLVSVGLAKNILHAAPLGTRVLVVSTEILSSQYYVGTERAMLLPNCLFRMGAAAMILSNSPEEDQARFRLRCVVRTVTAAHDADYRCVFQEEDDKGNTGIRLSKDLATTAGYALKNNIAAFGPLVLPASEQLLVALSLLKRKLLSGRAKVRLYRPNFRTAFEHICIHAGGRGVIDEVQHGLGLSDDDVEASRMTLHRFGNTSSSSVFYELAYMEAKGRMSKGDRLWMISFGAGFDCNSVAWECVKPKQPGDADGPWADSLARYPMQLPEIDKDM</sequence>
<dbReference type="Pfam" id="PF08392">
    <property type="entry name" value="FAE1_CUT1_RppA"/>
    <property type="match status" value="1"/>
</dbReference>
<keyword evidence="3 4" id="KW-0012">Acyltransferase</keyword>
<dbReference type="PANTHER" id="PTHR31561">
    <property type="entry name" value="3-KETOACYL-COA SYNTHASE"/>
    <property type="match status" value="1"/>
</dbReference>
<dbReference type="CDD" id="cd00831">
    <property type="entry name" value="CHS_like"/>
    <property type="match status" value="1"/>
</dbReference>
<keyword evidence="2 4" id="KW-0808">Transferase</keyword>
<name>I1HNC1_BRADI</name>
<dbReference type="InterPro" id="IPR013601">
    <property type="entry name" value="FAE1_typ3_polyketide_synth"/>
</dbReference>
<dbReference type="Gramene" id="KQK08195">
    <property type="protein sequence ID" value="KQK08195"/>
    <property type="gene ID" value="BRADI_2g40410v3"/>
</dbReference>
<evidence type="ECO:0000256" key="3">
    <source>
        <dbReference type="ARBA" id="ARBA00023315"/>
    </source>
</evidence>
<dbReference type="PIRSF" id="PIRSF036417">
    <property type="entry name" value="3-ktacl-CoA_syn"/>
    <property type="match status" value="1"/>
</dbReference>
<evidence type="ECO:0000313" key="8">
    <source>
        <dbReference type="EMBL" id="KQK08195.1"/>
    </source>
</evidence>
<dbReference type="RefSeq" id="XP_003566741.1">
    <property type="nucleotide sequence ID" value="XM_003566693.4"/>
</dbReference>
<dbReference type="SUPFAM" id="SSF53901">
    <property type="entry name" value="Thiolase-like"/>
    <property type="match status" value="2"/>
</dbReference>
<evidence type="ECO:0000313" key="10">
    <source>
        <dbReference type="Proteomes" id="UP000008810"/>
    </source>
</evidence>
<dbReference type="OMA" id="RPVHCLL"/>
<evidence type="ECO:0000256" key="5">
    <source>
        <dbReference type="SAM" id="Phobius"/>
    </source>
</evidence>
<feature type="domain" description="FAE" evidence="6">
    <location>
        <begin position="61"/>
        <end position="352"/>
    </location>
</feature>
<dbReference type="Proteomes" id="UP000008810">
    <property type="component" value="Chromosome 2"/>
</dbReference>
<comment type="pathway">
    <text evidence="4">Lipid metabolism; fatty acid biosynthesis.</text>
</comment>
<dbReference type="EC" id="2.3.1.-" evidence="4"/>
<protein>
    <recommendedName>
        <fullName evidence="4">3-ketoacyl-CoA synthase</fullName>
        <ecNumber evidence="4">2.3.1.-</ecNumber>
    </recommendedName>
</protein>
<keyword evidence="5" id="KW-0472">Membrane</keyword>
<evidence type="ECO:0000259" key="6">
    <source>
        <dbReference type="Pfam" id="PF08392"/>
    </source>
</evidence>
<dbReference type="Gene3D" id="3.40.47.10">
    <property type="match status" value="1"/>
</dbReference>
<organism evidence="8">
    <name type="scientific">Brachypodium distachyon</name>
    <name type="common">Purple false brome</name>
    <name type="synonym">Trachynia distachya</name>
    <dbReference type="NCBI Taxonomy" id="15368"/>
    <lineage>
        <taxon>Eukaryota</taxon>
        <taxon>Viridiplantae</taxon>
        <taxon>Streptophyta</taxon>
        <taxon>Embryophyta</taxon>
        <taxon>Tracheophyta</taxon>
        <taxon>Spermatophyta</taxon>
        <taxon>Magnoliopsida</taxon>
        <taxon>Liliopsida</taxon>
        <taxon>Poales</taxon>
        <taxon>Poaceae</taxon>
        <taxon>BOP clade</taxon>
        <taxon>Pooideae</taxon>
        <taxon>Stipodae</taxon>
        <taxon>Brachypodieae</taxon>
        <taxon>Brachypodium</taxon>
    </lineage>
</organism>
<dbReference type="AlphaFoldDB" id="I1HNC1"/>
<dbReference type="InterPro" id="IPR016039">
    <property type="entry name" value="Thiolase-like"/>
</dbReference>
<dbReference type="Pfam" id="PF08541">
    <property type="entry name" value="ACP_syn_III_C"/>
    <property type="match status" value="1"/>
</dbReference>
<dbReference type="InterPro" id="IPR012392">
    <property type="entry name" value="3-ktacl-CoA_syn"/>
</dbReference>
<evidence type="ECO:0000313" key="9">
    <source>
        <dbReference type="EnsemblPlants" id="KQK08195"/>
    </source>
</evidence>